<dbReference type="OrthoDB" id="6402073at2"/>
<keyword evidence="3" id="KW-1185">Reference proteome</keyword>
<dbReference type="AlphaFoldDB" id="U2I1B9"/>
<dbReference type="InterPro" id="IPR025285">
    <property type="entry name" value="DUF4145"/>
</dbReference>
<name>U2I1B9_9SPHI</name>
<evidence type="ECO:0000313" key="2">
    <source>
        <dbReference type="EMBL" id="ERJ61320.1"/>
    </source>
</evidence>
<dbReference type="eggNOG" id="ENOG502ZARK">
    <property type="taxonomic scope" value="Bacteria"/>
</dbReference>
<evidence type="ECO:0000313" key="3">
    <source>
        <dbReference type="Proteomes" id="UP000016584"/>
    </source>
</evidence>
<feature type="domain" description="DUF4145" evidence="1">
    <location>
        <begin position="106"/>
        <end position="188"/>
    </location>
</feature>
<dbReference type="EMBL" id="ATDL01000002">
    <property type="protein sequence ID" value="ERJ61320.1"/>
    <property type="molecule type" value="Genomic_DNA"/>
</dbReference>
<sequence length="295" mass="34332">MGQKYFCSNCQGVRNHHTLFETKKSGGEDDYNFQWVERYCVIQCLGCDHISFLKAYGDNFMMRQTKEDDYEYYENEIILPPYLKHGNIIDTSHLPVTIKEIYLETINALKVEAKILAAGGFRAIIECICNNLKLKKGSLEMRINLLHEKGYLTFKESKRLHSIRFIGNDALHEIEIPKMLQLNILLDIINHLLINLFINDKILNGKFDLVIDEYSEFISLLNKNIIAEFLGKEITLDSILGKAKRLISKSNMGKFQQRLNDEIREQTNIFLSIQDEDKNLYKVIKVPELQSPFPF</sequence>
<organism evidence="2 3">
    <name type="scientific">Sphingobacterium paucimobilis HER1398</name>
    <dbReference type="NCBI Taxonomy" id="1346330"/>
    <lineage>
        <taxon>Bacteria</taxon>
        <taxon>Pseudomonadati</taxon>
        <taxon>Bacteroidota</taxon>
        <taxon>Sphingobacteriia</taxon>
        <taxon>Sphingobacteriales</taxon>
        <taxon>Sphingobacteriaceae</taxon>
        <taxon>Sphingobacterium</taxon>
    </lineage>
</organism>
<protein>
    <recommendedName>
        <fullName evidence="1">DUF4145 domain-containing protein</fullName>
    </recommendedName>
</protein>
<accession>U2I1B9</accession>
<evidence type="ECO:0000259" key="1">
    <source>
        <dbReference type="Pfam" id="PF13643"/>
    </source>
</evidence>
<gene>
    <name evidence="2" type="ORF">M472_21430</name>
</gene>
<reference evidence="2 3" key="1">
    <citation type="journal article" date="2013" name="Genome Announc.">
        <title>The Draft Genome Sequence of Sphingomonas paucimobilis Strain HER1398 (Proteobacteria), Host to the Giant PAU Phage, Indicates That It Is a Member of the Genus Sphingobacterium (Bacteroidetes).</title>
        <authorList>
            <person name="White R.A.III."/>
            <person name="Suttle C.A."/>
        </authorList>
    </citation>
    <scope>NUCLEOTIDE SEQUENCE [LARGE SCALE GENOMIC DNA]</scope>
    <source>
        <strain evidence="2 3">HER1398</strain>
    </source>
</reference>
<dbReference type="RefSeq" id="WP_021068446.1">
    <property type="nucleotide sequence ID" value="NZ_ATDL01000002.1"/>
</dbReference>
<dbReference type="STRING" id="1346330.M472_21430"/>
<comment type="caution">
    <text evidence="2">The sequence shown here is derived from an EMBL/GenBank/DDBJ whole genome shotgun (WGS) entry which is preliminary data.</text>
</comment>
<dbReference type="Proteomes" id="UP000016584">
    <property type="component" value="Unassembled WGS sequence"/>
</dbReference>
<dbReference type="Pfam" id="PF13643">
    <property type="entry name" value="DUF4145"/>
    <property type="match status" value="1"/>
</dbReference>
<proteinExistence type="predicted"/>
<dbReference type="PATRIC" id="fig|1346330.5.peg.252"/>